<comment type="caution">
    <text evidence="2">The sequence shown here is derived from an EMBL/GenBank/DDBJ whole genome shotgun (WGS) entry which is preliminary data.</text>
</comment>
<evidence type="ECO:0000313" key="2">
    <source>
        <dbReference type="EMBL" id="MFG3189000.1"/>
    </source>
</evidence>
<reference evidence="2 3" key="1">
    <citation type="submission" date="2024-10" db="EMBL/GenBank/DDBJ databases">
        <title>The Natural Products Discovery Center: Release of the First 8490 Sequenced Strains for Exploring Actinobacteria Biosynthetic Diversity.</title>
        <authorList>
            <person name="Kalkreuter E."/>
            <person name="Kautsar S.A."/>
            <person name="Yang D."/>
            <person name="Bader C.D."/>
            <person name="Teijaro C.N."/>
            <person name="Fluegel L."/>
            <person name="Davis C.M."/>
            <person name="Simpson J.R."/>
            <person name="Lauterbach L."/>
            <person name="Steele A.D."/>
            <person name="Gui C."/>
            <person name="Meng S."/>
            <person name="Li G."/>
            <person name="Viehrig K."/>
            <person name="Ye F."/>
            <person name="Su P."/>
            <person name="Kiefer A.F."/>
            <person name="Nichols A."/>
            <person name="Cepeda A.J."/>
            <person name="Yan W."/>
            <person name="Fan B."/>
            <person name="Jiang Y."/>
            <person name="Adhikari A."/>
            <person name="Zheng C.-J."/>
            <person name="Schuster L."/>
            <person name="Cowan T.M."/>
            <person name="Smanski M.J."/>
            <person name="Chevrette M.G."/>
            <person name="De Carvalho L.P.S."/>
            <person name="Shen B."/>
        </authorList>
    </citation>
    <scope>NUCLEOTIDE SEQUENCE [LARGE SCALE GENOMIC DNA]</scope>
    <source>
        <strain evidence="2 3">NPDC048229</strain>
    </source>
</reference>
<protein>
    <submittedName>
        <fullName evidence="2">Uncharacterized protein</fullName>
    </submittedName>
</protein>
<sequence>MTGTDEGIRAAVRIRARRPGAGVLVLSPHAGTVRAARLPADAGYLLEERVARPDERVRAPHRVAAGGTARDPEPDGDGGGGQGRAAGARRLVP</sequence>
<dbReference type="RefSeq" id="WP_392085391.1">
    <property type="nucleotide sequence ID" value="NZ_JBIBVA010000009.1"/>
</dbReference>
<name>A0ABW7BN96_9ACTN</name>
<gene>
    <name evidence="2" type="ORF">ACGFYS_08660</name>
</gene>
<evidence type="ECO:0000256" key="1">
    <source>
        <dbReference type="SAM" id="MobiDB-lite"/>
    </source>
</evidence>
<organism evidence="2 3">
    <name type="scientific">Streptomyces omiyaensis</name>
    <dbReference type="NCBI Taxonomy" id="68247"/>
    <lineage>
        <taxon>Bacteria</taxon>
        <taxon>Bacillati</taxon>
        <taxon>Actinomycetota</taxon>
        <taxon>Actinomycetes</taxon>
        <taxon>Kitasatosporales</taxon>
        <taxon>Streptomycetaceae</taxon>
        <taxon>Streptomyces</taxon>
    </lineage>
</organism>
<evidence type="ECO:0000313" key="3">
    <source>
        <dbReference type="Proteomes" id="UP001604282"/>
    </source>
</evidence>
<dbReference type="Proteomes" id="UP001604282">
    <property type="component" value="Unassembled WGS sequence"/>
</dbReference>
<accession>A0ABW7BN96</accession>
<proteinExistence type="predicted"/>
<feature type="region of interest" description="Disordered" evidence="1">
    <location>
        <begin position="56"/>
        <end position="93"/>
    </location>
</feature>
<keyword evidence="3" id="KW-1185">Reference proteome</keyword>
<dbReference type="EMBL" id="JBICZW010000004">
    <property type="protein sequence ID" value="MFG3189000.1"/>
    <property type="molecule type" value="Genomic_DNA"/>
</dbReference>